<reference evidence="2" key="1">
    <citation type="submission" date="2022-03" db="EMBL/GenBank/DDBJ databases">
        <authorList>
            <person name="Legras J.-L."/>
            <person name="Devillers H."/>
            <person name="Grondin C."/>
        </authorList>
    </citation>
    <scope>NUCLEOTIDE SEQUENCE</scope>
    <source>
        <strain evidence="2">CLIB 1423</strain>
    </source>
</reference>
<name>A0A9P0QRN3_9ASCO</name>
<keyword evidence="3" id="KW-1185">Reference proteome</keyword>
<sequence>MSPKTPQKRRLSQSHFPSLYTPVTSKKSKTVSDDFQSSLPINEPGSPLTPDRTPKTDTKRATRHILPNDYGASSSKSTRSKLEALSKEIGDTAHNPDDYHGETLLKPKAPTGLGIREPDINTDLSLHVTQDPNTPKGKIIGKNDHEVWKFVHPENFSSDDESEGEIQHISKQTLPNPFIESNKLPSPKLVNPFQSRQPRKQNPRTDYSSKLELYNSRTGKYTVQDLTAREKQIKPKILDFSKVGSTTAQPTGKGEVDENTEDDKLEKKYLMKNLNGFMMDIKPKNSLGFEIFKDDE</sequence>
<feature type="compositionally biased region" description="Basic and acidic residues" evidence="1">
    <location>
        <begin position="80"/>
        <end position="105"/>
    </location>
</feature>
<dbReference type="Proteomes" id="UP000837801">
    <property type="component" value="Unassembled WGS sequence"/>
</dbReference>
<accession>A0A9P0QRN3</accession>
<dbReference type="AlphaFoldDB" id="A0A9P0QRN3"/>
<gene>
    <name evidence="2" type="ORF">CLIB1423_11S01354</name>
</gene>
<dbReference type="OrthoDB" id="3997968at2759"/>
<feature type="compositionally biased region" description="Basic residues" evidence="1">
    <location>
        <begin position="1"/>
        <end position="12"/>
    </location>
</feature>
<evidence type="ECO:0000313" key="3">
    <source>
        <dbReference type="Proteomes" id="UP000837801"/>
    </source>
</evidence>
<proteinExistence type="predicted"/>
<protein>
    <submittedName>
        <fullName evidence="2">Uncharacterized protein</fullName>
    </submittedName>
</protein>
<comment type="caution">
    <text evidence="2">The sequence shown here is derived from an EMBL/GenBank/DDBJ whole genome shotgun (WGS) entry which is preliminary data.</text>
</comment>
<feature type="compositionally biased region" description="Polar residues" evidence="1">
    <location>
        <begin position="13"/>
        <end position="25"/>
    </location>
</feature>
<feature type="region of interest" description="Disordered" evidence="1">
    <location>
        <begin position="1"/>
        <end position="118"/>
    </location>
</feature>
<dbReference type="EMBL" id="CAKXYY010000011">
    <property type="protein sequence ID" value="CAH2353511.1"/>
    <property type="molecule type" value="Genomic_DNA"/>
</dbReference>
<organism evidence="2 3">
    <name type="scientific">[Candida] railenensis</name>
    <dbReference type="NCBI Taxonomy" id="45579"/>
    <lineage>
        <taxon>Eukaryota</taxon>
        <taxon>Fungi</taxon>
        <taxon>Dikarya</taxon>
        <taxon>Ascomycota</taxon>
        <taxon>Saccharomycotina</taxon>
        <taxon>Pichiomycetes</taxon>
        <taxon>Debaryomycetaceae</taxon>
        <taxon>Kurtzmaniella</taxon>
    </lineage>
</organism>
<feature type="region of interest" description="Disordered" evidence="1">
    <location>
        <begin position="153"/>
        <end position="208"/>
    </location>
</feature>
<evidence type="ECO:0000256" key="1">
    <source>
        <dbReference type="SAM" id="MobiDB-lite"/>
    </source>
</evidence>
<evidence type="ECO:0000313" key="2">
    <source>
        <dbReference type="EMBL" id="CAH2353511.1"/>
    </source>
</evidence>